<protein>
    <recommendedName>
        <fullName evidence="9">Myosin tail domain-containing protein</fullName>
    </recommendedName>
</protein>
<feature type="coiled-coil region" evidence="8">
    <location>
        <begin position="40"/>
        <end position="330"/>
    </location>
</feature>
<accession>A0ABQ9WJD9</accession>
<comment type="subcellular location">
    <subcellularLocation>
        <location evidence="1">Cytoplasm</location>
        <location evidence="1">Myofibril</location>
    </subcellularLocation>
</comment>
<dbReference type="PANTHER" id="PTHR46349">
    <property type="entry name" value="CINGULIN-LIKE PROTEIN 1-RELATED"/>
    <property type="match status" value="1"/>
</dbReference>
<dbReference type="InterPro" id="IPR002928">
    <property type="entry name" value="Myosin_tail"/>
</dbReference>
<proteinExistence type="predicted"/>
<dbReference type="EMBL" id="JASSZA010000001">
    <property type="protein sequence ID" value="KAK2121590.1"/>
    <property type="molecule type" value="Genomic_DNA"/>
</dbReference>
<name>A0ABQ9WJD9_SAGOE</name>
<feature type="domain" description="Myosin tail" evidence="9">
    <location>
        <begin position="200"/>
        <end position="329"/>
    </location>
</feature>
<keyword evidence="7" id="KW-0514">Muscle protein</keyword>
<evidence type="ECO:0000256" key="1">
    <source>
        <dbReference type="ARBA" id="ARBA00004657"/>
    </source>
</evidence>
<gene>
    <name evidence="10" type="ORF">P7K49_002976</name>
</gene>
<keyword evidence="3" id="KW-0963">Cytoplasm</keyword>
<dbReference type="Proteomes" id="UP001266305">
    <property type="component" value="Unassembled WGS sequence"/>
</dbReference>
<evidence type="ECO:0000256" key="5">
    <source>
        <dbReference type="ARBA" id="ARBA00023123"/>
    </source>
</evidence>
<organism evidence="10 11">
    <name type="scientific">Saguinus oedipus</name>
    <name type="common">Cotton-top tamarin</name>
    <name type="synonym">Oedipomidas oedipus</name>
    <dbReference type="NCBI Taxonomy" id="9490"/>
    <lineage>
        <taxon>Eukaryota</taxon>
        <taxon>Metazoa</taxon>
        <taxon>Chordata</taxon>
        <taxon>Craniata</taxon>
        <taxon>Vertebrata</taxon>
        <taxon>Euteleostomi</taxon>
        <taxon>Mammalia</taxon>
        <taxon>Eutheria</taxon>
        <taxon>Euarchontoglires</taxon>
        <taxon>Primates</taxon>
        <taxon>Haplorrhini</taxon>
        <taxon>Platyrrhini</taxon>
        <taxon>Cebidae</taxon>
        <taxon>Callitrichinae</taxon>
        <taxon>Saguinus</taxon>
    </lineage>
</organism>
<evidence type="ECO:0000256" key="2">
    <source>
        <dbReference type="ARBA" id="ARBA00022433"/>
    </source>
</evidence>
<evidence type="ECO:0000256" key="8">
    <source>
        <dbReference type="SAM" id="Coils"/>
    </source>
</evidence>
<reference evidence="10 11" key="1">
    <citation type="submission" date="2023-05" db="EMBL/GenBank/DDBJ databases">
        <title>B98-5 Cell Line De Novo Hybrid Assembly: An Optical Mapping Approach.</title>
        <authorList>
            <person name="Kananen K."/>
            <person name="Auerbach J.A."/>
            <person name="Kautto E."/>
            <person name="Blachly J.S."/>
        </authorList>
    </citation>
    <scope>NUCLEOTIDE SEQUENCE [LARGE SCALE GENOMIC DNA]</scope>
    <source>
        <strain evidence="10">B95-8</strain>
        <tissue evidence="10">Cell line</tissue>
    </source>
</reference>
<evidence type="ECO:0000256" key="3">
    <source>
        <dbReference type="ARBA" id="ARBA00022490"/>
    </source>
</evidence>
<keyword evidence="2" id="KW-0787">Thick filament</keyword>
<evidence type="ECO:0000313" key="10">
    <source>
        <dbReference type="EMBL" id="KAK2121590.1"/>
    </source>
</evidence>
<evidence type="ECO:0000313" key="11">
    <source>
        <dbReference type="Proteomes" id="UP001266305"/>
    </source>
</evidence>
<dbReference type="PANTHER" id="PTHR46349:SF7">
    <property type="entry name" value="MYOSIN TAIL DOMAIN-CONTAINING PROTEIN"/>
    <property type="match status" value="1"/>
</dbReference>
<keyword evidence="6" id="KW-0505">Motor protein</keyword>
<evidence type="ECO:0000256" key="7">
    <source>
        <dbReference type="ARBA" id="ARBA00023179"/>
    </source>
</evidence>
<keyword evidence="11" id="KW-1185">Reference proteome</keyword>
<keyword evidence="5" id="KW-0518">Myosin</keyword>
<evidence type="ECO:0000259" key="9">
    <source>
        <dbReference type="Pfam" id="PF01576"/>
    </source>
</evidence>
<comment type="caution">
    <text evidence="10">The sequence shown here is derived from an EMBL/GenBank/DDBJ whole genome shotgun (WGS) entry which is preliminary data.</text>
</comment>
<feature type="domain" description="Myosin tail" evidence="9">
    <location>
        <begin position="5"/>
        <end position="198"/>
    </location>
</feature>
<keyword evidence="4 8" id="KW-0175">Coiled coil</keyword>
<evidence type="ECO:0000256" key="4">
    <source>
        <dbReference type="ARBA" id="ARBA00023054"/>
    </source>
</evidence>
<evidence type="ECO:0000256" key="6">
    <source>
        <dbReference type="ARBA" id="ARBA00023175"/>
    </source>
</evidence>
<dbReference type="SUPFAM" id="SSF90257">
    <property type="entry name" value="Myosin rod fragments"/>
    <property type="match status" value="1"/>
</dbReference>
<sequence>MVPLSQLLAEEKTISAKYAEERDWAGAEDEAREKTKVLSLARALEEAMEQDAELERLNKQFCMEMEDLMSSKGESVHELKKFKRALEQHVEKMKTQLEELEDELQATEDAKLWLEVNLHARKAQFERDLQGLDEQSEEKKRQLVRQVREMEAELEDERKQRSMAVAARKKLEMDLEAHIDSANKNGDEAIKQMQKLQELAAERAKRQAQRERDDLANEIANSSSKGALAARIAKLVEELEEEQDNTELINDRLKKANLQIDQINTDLNLECSHAQKNENARQQVERQNKELKVKLQEMEGTVKSKYKASITALEAKITQLEEQLDNETKYMLLSLPLPPPPLAWKNLRPLCSPAQIWVSNQLCSCVS</sequence>
<dbReference type="Pfam" id="PF01576">
    <property type="entry name" value="Myosin_tail_1"/>
    <property type="match status" value="2"/>
</dbReference>